<keyword evidence="3" id="KW-0235">DNA replication</keyword>
<dbReference type="InterPro" id="IPR048466">
    <property type="entry name" value="DNA_pol3_delta-like_C"/>
</dbReference>
<dbReference type="GO" id="GO:0009360">
    <property type="term" value="C:DNA polymerase III complex"/>
    <property type="evidence" value="ECO:0007669"/>
    <property type="project" value="TreeGrafter"/>
</dbReference>
<dbReference type="Gene3D" id="1.20.272.10">
    <property type="match status" value="1"/>
</dbReference>
<dbReference type="GO" id="GO:0006261">
    <property type="term" value="P:DNA-templated DNA replication"/>
    <property type="evidence" value="ECO:0007669"/>
    <property type="project" value="TreeGrafter"/>
</dbReference>
<gene>
    <name evidence="6" type="ORF">VEIDISOL_01132</name>
</gene>
<dbReference type="eggNOG" id="COG1466">
    <property type="taxonomic scope" value="Bacteria"/>
</dbReference>
<organism evidence="6 7">
    <name type="scientific">Veillonella dispar ATCC 17748</name>
    <dbReference type="NCBI Taxonomy" id="546273"/>
    <lineage>
        <taxon>Bacteria</taxon>
        <taxon>Bacillati</taxon>
        <taxon>Bacillota</taxon>
        <taxon>Negativicutes</taxon>
        <taxon>Veillonellales</taxon>
        <taxon>Veillonellaceae</taxon>
        <taxon>Veillonella</taxon>
    </lineage>
</organism>
<keyword evidence="2" id="KW-0548">Nucleotidyltransferase</keyword>
<dbReference type="GO" id="GO:0003887">
    <property type="term" value="F:DNA-directed DNA polymerase activity"/>
    <property type="evidence" value="ECO:0007669"/>
    <property type="project" value="UniProtKB-KW"/>
</dbReference>
<evidence type="ECO:0000259" key="5">
    <source>
        <dbReference type="Pfam" id="PF21694"/>
    </source>
</evidence>
<dbReference type="PANTHER" id="PTHR34388:SF1">
    <property type="entry name" value="DNA POLYMERASE III SUBUNIT DELTA"/>
    <property type="match status" value="1"/>
</dbReference>
<reference evidence="6" key="1">
    <citation type="submission" date="2009-04" db="EMBL/GenBank/DDBJ databases">
        <authorList>
            <person name="Weinstock G."/>
            <person name="Sodergren E."/>
            <person name="Clifton S."/>
            <person name="Fulton L."/>
            <person name="Fulton B."/>
            <person name="Courtney L."/>
            <person name="Fronick C."/>
            <person name="Harrison M."/>
            <person name="Strong C."/>
            <person name="Farmer C."/>
            <person name="Delahaunty K."/>
            <person name="Markovic C."/>
            <person name="Hall O."/>
            <person name="Minx P."/>
            <person name="Tomlinson C."/>
            <person name="Mitreva M."/>
            <person name="Nelson J."/>
            <person name="Hou S."/>
            <person name="Wollam A."/>
            <person name="Pepin K.H."/>
            <person name="Johnson M."/>
            <person name="Bhonagiri V."/>
            <person name="Nash W.E."/>
            <person name="Warren W."/>
            <person name="Chinwalla A."/>
            <person name="Mardis E.R."/>
            <person name="Wilson R.K."/>
        </authorList>
    </citation>
    <scope>NUCLEOTIDE SEQUENCE [LARGE SCALE GENOMIC DNA]</scope>
    <source>
        <strain evidence="6">ATCC 17748</strain>
    </source>
</reference>
<evidence type="ECO:0000256" key="1">
    <source>
        <dbReference type="ARBA" id="ARBA00022679"/>
    </source>
</evidence>
<name>C4FQR4_9FIRM</name>
<evidence type="ECO:0000313" key="7">
    <source>
        <dbReference type="Proteomes" id="UP000003529"/>
    </source>
</evidence>
<dbReference type="PANTHER" id="PTHR34388">
    <property type="entry name" value="DNA POLYMERASE III SUBUNIT DELTA"/>
    <property type="match status" value="1"/>
</dbReference>
<dbReference type="Pfam" id="PF21694">
    <property type="entry name" value="DNA_pol3_delta_C"/>
    <property type="match status" value="1"/>
</dbReference>
<dbReference type="HOGENOM" id="CLU_855114_0_0_9"/>
<feature type="domain" description="DNA polymerase III delta subunit-like C-terminal" evidence="5">
    <location>
        <begin position="203"/>
        <end position="307"/>
    </location>
</feature>
<accession>C4FQR4</accession>
<dbReference type="GO" id="GO:0003677">
    <property type="term" value="F:DNA binding"/>
    <property type="evidence" value="ECO:0007669"/>
    <property type="project" value="InterPro"/>
</dbReference>
<dbReference type="InterPro" id="IPR005790">
    <property type="entry name" value="DNA_polIII_delta"/>
</dbReference>
<keyword evidence="7" id="KW-1185">Reference proteome</keyword>
<dbReference type="Gene3D" id="3.40.50.300">
    <property type="entry name" value="P-loop containing nucleotide triphosphate hydrolases"/>
    <property type="match status" value="1"/>
</dbReference>
<protein>
    <submittedName>
        <fullName evidence="6">DNA polymerase III, delta subunit</fullName>
    </submittedName>
</protein>
<sequence>MKGGTMVHIQLIYGDEPQLIEEEKRKFLSAYPDLPVTVLDDEAGPQKISEKLCEDSLFGDQKVFCLVNLPIIRKSGKNSDAWVPLYELIMEYNGNNPILLIYHDMIDKRIKQNKAILDKIPNHQCKRLEGADLVMWIRQYCTSNGFKMTPDAQEYVAHLIDLWQDVPVSFMRTEFDRYFLQIIGDKVITKEFLEENGSDYGAKNIFTFKEALLKRDIDTLLELFPFMFGYKELDRAMSYIEGQLRLQLLVSECRQAGMSVQAIQNLCKDHDSSFKPYPIKLAYEASPRISIKALRALLKGLYEIILDSRSSKGDIWRFRDLCITYCGYKG</sequence>
<dbReference type="EMBL" id="ACIK02000010">
    <property type="protein sequence ID" value="EEP65257.1"/>
    <property type="molecule type" value="Genomic_DNA"/>
</dbReference>
<evidence type="ECO:0000256" key="3">
    <source>
        <dbReference type="ARBA" id="ARBA00022705"/>
    </source>
</evidence>
<dbReference type="SUPFAM" id="SSF52540">
    <property type="entry name" value="P-loop containing nucleoside triphosphate hydrolases"/>
    <property type="match status" value="1"/>
</dbReference>
<evidence type="ECO:0000313" key="6">
    <source>
        <dbReference type="EMBL" id="EEP65257.1"/>
    </source>
</evidence>
<evidence type="ECO:0000256" key="4">
    <source>
        <dbReference type="ARBA" id="ARBA00022932"/>
    </source>
</evidence>
<keyword evidence="4" id="KW-0239">DNA-directed DNA polymerase</keyword>
<dbReference type="NCBIfam" id="TIGR01128">
    <property type="entry name" value="holA"/>
    <property type="match status" value="1"/>
</dbReference>
<dbReference type="Proteomes" id="UP000003529">
    <property type="component" value="Unassembled WGS sequence"/>
</dbReference>
<comment type="caution">
    <text evidence="6">The sequence shown here is derived from an EMBL/GenBank/DDBJ whole genome shotgun (WGS) entry which is preliminary data.</text>
</comment>
<proteinExistence type="predicted"/>
<keyword evidence="1" id="KW-0808">Transferase</keyword>
<evidence type="ECO:0000256" key="2">
    <source>
        <dbReference type="ARBA" id="ARBA00022695"/>
    </source>
</evidence>
<dbReference type="AlphaFoldDB" id="C4FQR4"/>
<dbReference type="InterPro" id="IPR027417">
    <property type="entry name" value="P-loop_NTPase"/>
</dbReference>